<dbReference type="AlphaFoldDB" id="A0A7J6VIR2"/>
<feature type="compositionally biased region" description="Low complexity" evidence="11">
    <location>
        <begin position="830"/>
        <end position="842"/>
    </location>
</feature>
<feature type="transmembrane region" description="Helical" evidence="12">
    <location>
        <begin position="287"/>
        <end position="316"/>
    </location>
</feature>
<evidence type="ECO:0000259" key="14">
    <source>
        <dbReference type="Pfam" id="PF23256"/>
    </source>
</evidence>
<dbReference type="PANTHER" id="PTHR32468">
    <property type="entry name" value="CATION/H + ANTIPORTER"/>
    <property type="match status" value="1"/>
</dbReference>
<keyword evidence="7 12" id="KW-1133">Transmembrane helix</keyword>
<dbReference type="Pfam" id="PF00999">
    <property type="entry name" value="Na_H_Exchanger"/>
    <property type="match status" value="1"/>
</dbReference>
<dbReference type="Pfam" id="PF23256">
    <property type="entry name" value="CHX17_2nd"/>
    <property type="match status" value="1"/>
</dbReference>
<feature type="transmembrane region" description="Helical" evidence="12">
    <location>
        <begin position="147"/>
        <end position="169"/>
    </location>
</feature>
<keyword evidence="4" id="KW-0633">Potassium transport</keyword>
<keyword evidence="2" id="KW-0813">Transport</keyword>
<dbReference type="GO" id="GO:0006813">
    <property type="term" value="P:potassium ion transport"/>
    <property type="evidence" value="ECO:0007669"/>
    <property type="project" value="UniProtKB-KW"/>
</dbReference>
<evidence type="ECO:0000256" key="11">
    <source>
        <dbReference type="SAM" id="MobiDB-lite"/>
    </source>
</evidence>
<feature type="transmembrane region" description="Helical" evidence="12">
    <location>
        <begin position="86"/>
        <end position="103"/>
    </location>
</feature>
<evidence type="ECO:0000259" key="13">
    <source>
        <dbReference type="Pfam" id="PF00999"/>
    </source>
</evidence>
<feature type="transmembrane region" description="Helical" evidence="12">
    <location>
        <begin position="427"/>
        <end position="449"/>
    </location>
</feature>
<dbReference type="EMBL" id="JABWDY010031875">
    <property type="protein sequence ID" value="KAF5184601.1"/>
    <property type="molecule type" value="Genomic_DNA"/>
</dbReference>
<dbReference type="FunFam" id="1.20.1530.20:FF:000003">
    <property type="entry name" value="Cation/H(+) antiporter 15"/>
    <property type="match status" value="1"/>
</dbReference>
<dbReference type="GO" id="GO:1902600">
    <property type="term" value="P:proton transmembrane transport"/>
    <property type="evidence" value="ECO:0007669"/>
    <property type="project" value="InterPro"/>
</dbReference>
<protein>
    <submittedName>
        <fullName evidence="15">Cation/H(+) antiporter</fullName>
    </submittedName>
</protein>
<dbReference type="OrthoDB" id="2687058at2759"/>
<feature type="transmembrane region" description="Helical" evidence="12">
    <location>
        <begin position="396"/>
        <end position="415"/>
    </location>
</feature>
<feature type="transmembrane region" description="Helical" evidence="12">
    <location>
        <begin position="336"/>
        <end position="355"/>
    </location>
</feature>
<evidence type="ECO:0000256" key="3">
    <source>
        <dbReference type="ARBA" id="ARBA00022449"/>
    </source>
</evidence>
<feature type="transmembrane region" description="Helical" evidence="12">
    <location>
        <begin position="216"/>
        <end position="239"/>
    </location>
</feature>
<dbReference type="InterPro" id="IPR038770">
    <property type="entry name" value="Na+/solute_symporter_sf"/>
</dbReference>
<feature type="domain" description="Cation/H(+) antiporter central" evidence="14">
    <location>
        <begin position="503"/>
        <end position="623"/>
    </location>
</feature>
<feature type="transmembrane region" description="Helical" evidence="12">
    <location>
        <begin position="51"/>
        <end position="74"/>
    </location>
</feature>
<evidence type="ECO:0000313" key="16">
    <source>
        <dbReference type="Proteomes" id="UP000554482"/>
    </source>
</evidence>
<evidence type="ECO:0000256" key="7">
    <source>
        <dbReference type="ARBA" id="ARBA00022989"/>
    </source>
</evidence>
<sequence>MAQGNFYISGLDSNKTIQTGTGPSLEKNVVCYAPNMVTTNGVWQGGNPIDYALPVFILQITCIVIVTRVLVFVLKPLRQPRVVSEIIGGIVLGPSVMGNIPYFSETIFPMRSIMVLETMANLGLLYFLFLVGVEMDLSVIKRTGKKAMVIAVGGMLVPFAIGTSFALIFKKANDSDKANHVSFLLFLGVAVSVTAFPVLARILAELKLLNTELGRIAMSSALINDMFAWIILALAISIAEKNTPAWATFGVLGCSVAFVLFCIFVVRPAIHWMIRHTPEGENFNEVYICLILTGVMISGFITDCIGTHSIFGAFVYGLVIPNGPLGATLIEKLEDFVSGLLLPLFFAISGLRTDFNKVDRSSWSSFLGILILACASKVGATLLIALYYHMPLQEGIALGLLMNTKGLIEMIILNVGRDQQVLDEKAFSIMVLVAVLTTGIITPTVMAVYKPARHFVPYKRRTIQNSKPDSELRILACIHTARNVPTIINLLEASHPAKKSPIHVYALHLVELTGRASAMLIVHNTRKSGVTAVNRAQAQSDHIINAFENYEQHAGGVSVQPLTAISPYSSMHEDVCNLAEDKRVAFIVLPFHKQQTVDGGMEPTNPAYQTINQNVLANAPCSVDDQEALSYASRMAEHPGISLTVIRFMPGEEAKSLAARQALVQSEGSGDQRVLTVVTDKDKDKMNDDEFINAFRIKTGNNESIIFIEKIVNSAEETVAAIRSIDSIHDLYIVGKGQGVGSPLTAGLNEWSECPELGAIGDLLSSSDFAATVSVLVVQQYVGGLGIQDGLETPDSQANHDEFFSSIHNVNNANPTTPRDGNQQRMAQRGVNNGYGNNWNNP</sequence>
<feature type="transmembrane region" description="Helical" evidence="12">
    <location>
        <begin position="123"/>
        <end position="140"/>
    </location>
</feature>
<comment type="caution">
    <text evidence="15">The sequence shown here is derived from an EMBL/GenBank/DDBJ whole genome shotgun (WGS) entry which is preliminary data.</text>
</comment>
<feature type="transmembrane region" description="Helical" evidence="12">
    <location>
        <begin position="245"/>
        <end position="266"/>
    </location>
</feature>
<proteinExistence type="inferred from homology"/>
<feature type="region of interest" description="Disordered" evidence="11">
    <location>
        <begin position="808"/>
        <end position="842"/>
    </location>
</feature>
<keyword evidence="9 12" id="KW-0472">Membrane</keyword>
<dbReference type="GO" id="GO:0015297">
    <property type="term" value="F:antiporter activity"/>
    <property type="evidence" value="ECO:0007669"/>
    <property type="project" value="UniProtKB-KW"/>
</dbReference>
<dbReference type="Gene3D" id="1.20.1530.20">
    <property type="match status" value="1"/>
</dbReference>
<comment type="subcellular location">
    <subcellularLocation>
        <location evidence="1">Membrane</location>
        <topology evidence="1">Multi-pass membrane protein</topology>
    </subcellularLocation>
</comment>
<feature type="transmembrane region" description="Helical" evidence="12">
    <location>
        <begin position="367"/>
        <end position="390"/>
    </location>
</feature>
<dbReference type="InterPro" id="IPR050794">
    <property type="entry name" value="CPA2_transporter"/>
</dbReference>
<dbReference type="GO" id="GO:0006885">
    <property type="term" value="P:regulation of pH"/>
    <property type="evidence" value="ECO:0007669"/>
    <property type="project" value="UniProtKB-ARBA"/>
</dbReference>
<evidence type="ECO:0000256" key="1">
    <source>
        <dbReference type="ARBA" id="ARBA00004141"/>
    </source>
</evidence>
<name>A0A7J6VIR2_THATH</name>
<evidence type="ECO:0000313" key="15">
    <source>
        <dbReference type="EMBL" id="KAF5184601.1"/>
    </source>
</evidence>
<keyword evidence="16" id="KW-1185">Reference proteome</keyword>
<feature type="transmembrane region" description="Helical" evidence="12">
    <location>
        <begin position="181"/>
        <end position="204"/>
    </location>
</feature>
<keyword evidence="5 12" id="KW-0812">Transmembrane</keyword>
<evidence type="ECO:0000256" key="5">
    <source>
        <dbReference type="ARBA" id="ARBA00022692"/>
    </source>
</evidence>
<evidence type="ECO:0000256" key="2">
    <source>
        <dbReference type="ARBA" id="ARBA00022448"/>
    </source>
</evidence>
<feature type="compositionally biased region" description="Polar residues" evidence="11">
    <location>
        <begin position="808"/>
        <end position="826"/>
    </location>
</feature>
<evidence type="ECO:0000256" key="12">
    <source>
        <dbReference type="SAM" id="Phobius"/>
    </source>
</evidence>
<evidence type="ECO:0000256" key="8">
    <source>
        <dbReference type="ARBA" id="ARBA00023065"/>
    </source>
</evidence>
<dbReference type="InterPro" id="IPR057291">
    <property type="entry name" value="CHX17_2nd"/>
</dbReference>
<evidence type="ECO:0000256" key="4">
    <source>
        <dbReference type="ARBA" id="ARBA00022538"/>
    </source>
</evidence>
<dbReference type="GO" id="GO:0016020">
    <property type="term" value="C:membrane"/>
    <property type="evidence" value="ECO:0007669"/>
    <property type="project" value="UniProtKB-SubCell"/>
</dbReference>
<evidence type="ECO:0000256" key="9">
    <source>
        <dbReference type="ARBA" id="ARBA00023136"/>
    </source>
</evidence>
<feature type="domain" description="Cation/H+ exchanger transmembrane" evidence="13">
    <location>
        <begin position="69"/>
        <end position="445"/>
    </location>
</feature>
<accession>A0A7J6VIR2</accession>
<keyword evidence="3" id="KW-0050">Antiport</keyword>
<reference evidence="15 16" key="1">
    <citation type="submission" date="2020-06" db="EMBL/GenBank/DDBJ databases">
        <title>Transcriptomic and genomic resources for Thalictrum thalictroides and T. hernandezii: Facilitating candidate gene discovery in an emerging model plant lineage.</title>
        <authorList>
            <person name="Arias T."/>
            <person name="Riano-Pachon D.M."/>
            <person name="Di Stilio V.S."/>
        </authorList>
    </citation>
    <scope>NUCLEOTIDE SEQUENCE [LARGE SCALE GENOMIC DNA]</scope>
    <source>
        <strain evidence="16">cv. WT478/WT964</strain>
        <tissue evidence="15">Leaves</tissue>
    </source>
</reference>
<dbReference type="GO" id="GO:0012505">
    <property type="term" value="C:endomembrane system"/>
    <property type="evidence" value="ECO:0007669"/>
    <property type="project" value="TreeGrafter"/>
</dbReference>
<comment type="similarity">
    <text evidence="10">Belongs to the monovalent cation:proton antiporter 2 (CPA2) transporter (TC 2.A.37) family. CHX (TC 2.A.37.4) subfamily.</text>
</comment>
<keyword evidence="8" id="KW-0406">Ion transport</keyword>
<dbReference type="InterPro" id="IPR006153">
    <property type="entry name" value="Cation/H_exchanger_TM"/>
</dbReference>
<gene>
    <name evidence="15" type="ORF">FRX31_025810</name>
</gene>
<dbReference type="Proteomes" id="UP000554482">
    <property type="component" value="Unassembled WGS sequence"/>
</dbReference>
<keyword evidence="6" id="KW-0630">Potassium</keyword>
<evidence type="ECO:0000256" key="6">
    <source>
        <dbReference type="ARBA" id="ARBA00022958"/>
    </source>
</evidence>
<organism evidence="15 16">
    <name type="scientific">Thalictrum thalictroides</name>
    <name type="common">Rue-anemone</name>
    <name type="synonym">Anemone thalictroides</name>
    <dbReference type="NCBI Taxonomy" id="46969"/>
    <lineage>
        <taxon>Eukaryota</taxon>
        <taxon>Viridiplantae</taxon>
        <taxon>Streptophyta</taxon>
        <taxon>Embryophyta</taxon>
        <taxon>Tracheophyta</taxon>
        <taxon>Spermatophyta</taxon>
        <taxon>Magnoliopsida</taxon>
        <taxon>Ranunculales</taxon>
        <taxon>Ranunculaceae</taxon>
        <taxon>Thalictroideae</taxon>
        <taxon>Thalictrum</taxon>
    </lineage>
</organism>
<evidence type="ECO:0000256" key="10">
    <source>
        <dbReference type="ARBA" id="ARBA00038341"/>
    </source>
</evidence>
<dbReference type="PANTHER" id="PTHR32468:SF26">
    <property type="entry name" value="CATION_H(+) ANTIPORTER 15"/>
    <property type="match status" value="1"/>
</dbReference>